<name>A0ABP0PHT3_9DINO</name>
<keyword evidence="1" id="KW-0175">Coiled coil</keyword>
<feature type="domain" description="BUB1 N-terminal" evidence="3">
    <location>
        <begin position="387"/>
        <end position="567"/>
    </location>
</feature>
<evidence type="ECO:0000256" key="2">
    <source>
        <dbReference type="SAM" id="MobiDB-lite"/>
    </source>
</evidence>
<feature type="compositionally biased region" description="Polar residues" evidence="2">
    <location>
        <begin position="829"/>
        <end position="839"/>
    </location>
</feature>
<dbReference type="Proteomes" id="UP001642484">
    <property type="component" value="Unassembled WGS sequence"/>
</dbReference>
<dbReference type="PANTHER" id="PTHR14030:SF4">
    <property type="entry name" value="BUB1 KINASE, ISOFORM A-RELATED"/>
    <property type="match status" value="1"/>
</dbReference>
<feature type="compositionally biased region" description="Basic and acidic residues" evidence="2">
    <location>
        <begin position="575"/>
        <end position="586"/>
    </location>
</feature>
<organism evidence="4 5">
    <name type="scientific">Durusdinium trenchii</name>
    <dbReference type="NCBI Taxonomy" id="1381693"/>
    <lineage>
        <taxon>Eukaryota</taxon>
        <taxon>Sar</taxon>
        <taxon>Alveolata</taxon>
        <taxon>Dinophyceae</taxon>
        <taxon>Suessiales</taxon>
        <taxon>Symbiodiniaceae</taxon>
        <taxon>Durusdinium</taxon>
    </lineage>
</organism>
<dbReference type="PANTHER" id="PTHR14030">
    <property type="entry name" value="MITOTIC CHECKPOINT SERINE/THREONINE-PROTEIN KINASE BUB1"/>
    <property type="match status" value="1"/>
</dbReference>
<feature type="region of interest" description="Disordered" evidence="2">
    <location>
        <begin position="624"/>
        <end position="675"/>
    </location>
</feature>
<comment type="caution">
    <text evidence="4">The sequence shown here is derived from an EMBL/GenBank/DDBJ whole genome shotgun (WGS) entry which is preliminary data.</text>
</comment>
<protein>
    <recommendedName>
        <fullName evidence="3">BUB1 N-terminal domain-containing protein</fullName>
    </recommendedName>
</protein>
<feature type="coiled-coil region" evidence="1">
    <location>
        <begin position="370"/>
        <end position="397"/>
    </location>
</feature>
<dbReference type="PROSITE" id="PS51489">
    <property type="entry name" value="BUB1_N"/>
    <property type="match status" value="1"/>
</dbReference>
<feature type="region of interest" description="Disordered" evidence="2">
    <location>
        <begin position="691"/>
        <end position="851"/>
    </location>
</feature>
<gene>
    <name evidence="4" type="ORF">CCMP2556_LOCUS36596</name>
</gene>
<evidence type="ECO:0000313" key="5">
    <source>
        <dbReference type="Proteomes" id="UP001642484"/>
    </source>
</evidence>
<feature type="region of interest" description="Disordered" evidence="2">
    <location>
        <begin position="559"/>
        <end position="591"/>
    </location>
</feature>
<dbReference type="EMBL" id="CAXAMN010022995">
    <property type="protein sequence ID" value="CAK9074285.1"/>
    <property type="molecule type" value="Genomic_DNA"/>
</dbReference>
<evidence type="ECO:0000313" key="4">
    <source>
        <dbReference type="EMBL" id="CAK9074285.1"/>
    </source>
</evidence>
<dbReference type="SMART" id="SM00777">
    <property type="entry name" value="Mad3_BUB1_I"/>
    <property type="match status" value="1"/>
</dbReference>
<dbReference type="Gene3D" id="1.25.40.430">
    <property type="match status" value="1"/>
</dbReference>
<feature type="compositionally biased region" description="Basic and acidic residues" evidence="2">
    <location>
        <begin position="639"/>
        <end position="651"/>
    </location>
</feature>
<dbReference type="Pfam" id="PF08311">
    <property type="entry name" value="Mad3_BUB1_I"/>
    <property type="match status" value="1"/>
</dbReference>
<feature type="compositionally biased region" description="Polar residues" evidence="2">
    <location>
        <begin position="811"/>
        <end position="821"/>
    </location>
</feature>
<sequence>MLSIGLGINVLFTLRANARQLEKSLAYRKEVRVQAISASISTLEVFQFPLCLVNVRDFLTFGHLVPFEACREQLRSLDSCEQAQQLQRQEGVVFISHQWVSFGRPDPVGVQYHAMVTAIQQLQQKGLQCNWLWVDYCCVPQQNRIQQQSAVNSISAYTRCCSMFLSVAPLCYHTDTGVLMDESSYGHRSWCRLERLCYVTCRPFTECKLWRYTDHLQEERPGDCDWDDLEVMTGVTACCENDHPGELCDKQRMMGLMLGIYWRLLSLRDDPLHGGEAKELLRLIHANEEKYFPSTIQLGDDEIQLFEGFLPVLRELFEDERYEEVKSQGLKNSCSLAPVKDQGALTTAVLHHGTVPPVGVVRIATGTVFCSDAKALADQKQEARQEFEARLAELSGDVEQSPGNGNDKVVDLWLEYANWAAEWYPTTSAEERSVLERATDFLAEKPQFNANPNHLKLWLRLAAMEKEPQEIFLFLFTNDIGKREPALYEEWAFVLEKRKEYQKAQDLLFDGMFQCRFVREHYDRLYALREALMKRMEELGIEADPRRGPRMLTLQEVPRSRRPALNPITSDEASELNRPEEQRPFESRCLSSGRPALARMRGVPGFSSQAIFEDTEGDELQLPRESIFSNSGLVPRRAPKPEKMREKENTQKPEAVFPRTAKGGRGKIPKARPAPCASACPLPVYVDEEFQVESEKPSMPRRALPSEASSSVPDTSSVPTPPKPTWPSTPKAPEKESIRKRRAAREAEENASSSLAVSLSQLHIREEPPPKRVCRVEEEGMAAQAAPGTPQTPPRRAREISAGQHGRSPRMSLSWSPQRTSPRARRGSRTSQKETSSSKRSIKSEMDQEGLSALQALQGMFGTGRGEGRSCSRLLVFED</sequence>
<accession>A0ABP0PHT3</accession>
<evidence type="ECO:0000256" key="1">
    <source>
        <dbReference type="SAM" id="Coils"/>
    </source>
</evidence>
<proteinExistence type="predicted"/>
<feature type="compositionally biased region" description="Low complexity" evidence="2">
    <location>
        <begin position="705"/>
        <end position="718"/>
    </location>
</feature>
<dbReference type="InterPro" id="IPR013212">
    <property type="entry name" value="Mad3/Bub1_I"/>
</dbReference>
<evidence type="ECO:0000259" key="3">
    <source>
        <dbReference type="PROSITE" id="PS51489"/>
    </source>
</evidence>
<dbReference type="InterPro" id="IPR015661">
    <property type="entry name" value="Bub1/Mad3"/>
</dbReference>
<keyword evidence="5" id="KW-1185">Reference proteome</keyword>
<feature type="compositionally biased region" description="Basic and acidic residues" evidence="2">
    <location>
        <begin position="763"/>
        <end position="778"/>
    </location>
</feature>
<reference evidence="4 5" key="1">
    <citation type="submission" date="2024-02" db="EMBL/GenBank/DDBJ databases">
        <authorList>
            <person name="Chen Y."/>
            <person name="Shah S."/>
            <person name="Dougan E. K."/>
            <person name="Thang M."/>
            <person name="Chan C."/>
        </authorList>
    </citation>
    <scope>NUCLEOTIDE SEQUENCE [LARGE SCALE GENOMIC DNA]</scope>
</reference>